<evidence type="ECO:0000313" key="2">
    <source>
        <dbReference type="EMBL" id="CAJ0582047.1"/>
    </source>
</evidence>
<reference evidence="2" key="1">
    <citation type="submission" date="2023-06" db="EMBL/GenBank/DDBJ databases">
        <authorList>
            <person name="Delattre M."/>
        </authorList>
    </citation>
    <scope>NUCLEOTIDE SEQUENCE</scope>
    <source>
        <strain evidence="2">AF72</strain>
    </source>
</reference>
<dbReference type="EMBL" id="CATQJA010002664">
    <property type="protein sequence ID" value="CAJ0582047.1"/>
    <property type="molecule type" value="Genomic_DNA"/>
</dbReference>
<keyword evidence="3" id="KW-1185">Reference proteome</keyword>
<organism evidence="2 3">
    <name type="scientific">Mesorhabditis spiculigera</name>
    <dbReference type="NCBI Taxonomy" id="96644"/>
    <lineage>
        <taxon>Eukaryota</taxon>
        <taxon>Metazoa</taxon>
        <taxon>Ecdysozoa</taxon>
        <taxon>Nematoda</taxon>
        <taxon>Chromadorea</taxon>
        <taxon>Rhabditida</taxon>
        <taxon>Rhabditina</taxon>
        <taxon>Rhabditomorpha</taxon>
        <taxon>Rhabditoidea</taxon>
        <taxon>Rhabditidae</taxon>
        <taxon>Mesorhabditinae</taxon>
        <taxon>Mesorhabditis</taxon>
    </lineage>
</organism>
<protein>
    <submittedName>
        <fullName evidence="2">Uncharacterized protein</fullName>
    </submittedName>
</protein>
<comment type="caution">
    <text evidence="2">The sequence shown here is derived from an EMBL/GenBank/DDBJ whole genome shotgun (WGS) entry which is preliminary data.</text>
</comment>
<accession>A0AA36G719</accession>
<name>A0AA36G719_9BILA</name>
<dbReference type="Proteomes" id="UP001177023">
    <property type="component" value="Unassembled WGS sequence"/>
</dbReference>
<evidence type="ECO:0000256" key="1">
    <source>
        <dbReference type="SAM" id="MobiDB-lite"/>
    </source>
</evidence>
<sequence length="1614" mass="176085">MLLSYSNHEKISLRLERGARPAITFSEDRRKITVPLDTAQNWRPVKTELFNDLTVVLQRLQQQFKITVQAQNERKPEFTVYTSVAPHERELRTQVREVNTRLSELSISGPNMDVYGVLKAPKISLESTSGTMRIYARIESDRIRLTAPNLVVAPEALLSTNKLRMAGRKVQVDGRIFPSENGPIDEPRVMSIRADAQLFHIGVDGRIGEGNDKENLKNSRGSAQPQIMADGLLLQVSGSLANYGKILAIEKVDLAIGGSIVSLSDGSIDSATRGYDALKQIRGIGKAVECSPSSSSLQSAIQDQNANAVARLIEIGVDKNDKARSRRKTLRQTAIAKYREAKERSTQNNARSGLALINALLAVHDWRRGCIQANVIQANVGKNCEDCAQFNAEHLQIAADAAVEADSIWHCGHVEMDVGGKFEACGQIKHKTAVFNVSKQCTISAEAIVSHEVLCRLSAESVFCDGVWSSGDTVVIETLESLELACNGDCHVGGTLQLGAFWLTAHKNVVTTADGKVFVEGSSTMTGHSLLHSGIWTVGTNLDGQFKDSIECFHSSRLEAHIGSLACERHCTIGGIMNIEVNLCEGVVTAGVIRNNTTWHAEGSLAITAGSAEQSVDGMFFVKEVLDLTLHAHAKSIHGKIIANRASFRFLKAVQADAYIRVNEIDIGLPYADESQFTFGGQIDVLAGCLTLKGNSRLAQLPTSLPHPSPALLLGGKLNATAIIAPFLAGKPLKFICNTPHIDFNTLISAGALTTGKGCSIMSMGHSEVSEGIVCATTWAHSGQIRFETNQVNIHTGSLLYAGRLTSLPDKQNHVIDLQIVVDELLVNEGIISAHRLSISGDGRLDNRNRIFAVDDMAIRLANFNNNAGLMESKNSMKLLAVNKEWTRVSGTIKAKSQFQVCAQRLDLAVENVEQLCKSLNFSAVEELLISSDIIDTAREKNVACAAKKSVTVASQMCVNDLEILFGETDTHNDAALNQQFAIAPGSRVETNTVYVHGNASIVVLRIDGTLKCSSLRVAANIHRVLITGNGHLECGSLRVEGEALCIDLTKPAKLSEIICSQVEIPTIVQFVDRESVEIYPELSYLEIYGKDSVKTVDSLTLHGITTTTIESGHATLELDAAQCKSMLISGNEVSISGLVQGVPSSCLTATAASLTWNVATVAVETLELKGRRELNISEEISGCGIVSIDGKWTTLTGVIRDVQRLSLRAWALLNTGRMSVLEMSVNCLSIFLNGGLVKADTLKITAPFFVSVHEFSDVFAQRAQIHAVVCASNHQLANTSNADPSSSYLWLEFDEKCTTYGITEDEARSWKQTSAMLQDRFKSNSSDVDETVLALKYVAELPTARIELPENCEIFAALQQIYTRFVGYPIGLFSVSKFVSLVANLRPRIQLDKVVQSPVREDVQKKKKSKRKSMGCDLYEGLVQFKTNKYDRESRNSTETVDGGYVSRGSSEDLERKLSATPPLSPALDQIISAFSADHMTIVANRLDPAFYPGSPSAEQLNESFAVDEEAAELLEFEELELELEEEEAGVMRTDVVVCQDKLIRLAPLKQRLLPSRPVRSPPRMIPLERMPSSNDLVMKRLRVKHTLSSLDLRSYGSETSLNSVDLSQLATT</sequence>
<feature type="region of interest" description="Disordered" evidence="1">
    <location>
        <begin position="1434"/>
        <end position="1457"/>
    </location>
</feature>
<feature type="non-terminal residue" evidence="2">
    <location>
        <position position="1614"/>
    </location>
</feature>
<evidence type="ECO:0000313" key="3">
    <source>
        <dbReference type="Proteomes" id="UP001177023"/>
    </source>
</evidence>
<proteinExistence type="predicted"/>
<gene>
    <name evidence="2" type="ORF">MSPICULIGERA_LOCUS20190</name>
</gene>